<evidence type="ECO:0008006" key="6">
    <source>
        <dbReference type="Google" id="ProtNLM"/>
    </source>
</evidence>
<evidence type="ECO:0000256" key="1">
    <source>
        <dbReference type="SAM" id="MobiDB-lite"/>
    </source>
</evidence>
<sequence length="233" mass="23420">MHFNAIIYTVLMASYASANPQTDDDSSDSSSITSSASLACATGETRTKYESCSSSISSEIDKCKDNDLVCACHLANSGFECLTSYCPTHTSAICQGSLVLQGLCGLAGATVPTLTHLSCPSSILDLLASLIPSNVASFLPSDINTRLPSNIPFWNGGDAFGIPQETAGTPGSPGSTTGTVKGSGTESPSAPKQTGGAGKGRVGTGKMGAGLLGFLGVGVMVSVGIIGGLAAWL</sequence>
<accession>A0A6A6RV51</accession>
<dbReference type="EMBL" id="MU006788">
    <property type="protein sequence ID" value="KAF2639057.1"/>
    <property type="molecule type" value="Genomic_DNA"/>
</dbReference>
<evidence type="ECO:0000313" key="4">
    <source>
        <dbReference type="EMBL" id="KAF2639057.1"/>
    </source>
</evidence>
<keyword evidence="5" id="KW-1185">Reference proteome</keyword>
<feature type="region of interest" description="Disordered" evidence="1">
    <location>
        <begin position="162"/>
        <end position="201"/>
    </location>
</feature>
<protein>
    <recommendedName>
        <fullName evidence="6">Extracellular membrane protein CFEM domain-containing protein</fullName>
    </recommendedName>
</protein>
<keyword evidence="2" id="KW-0472">Membrane</keyword>
<keyword evidence="2" id="KW-0812">Transmembrane</keyword>
<feature type="transmembrane region" description="Helical" evidence="2">
    <location>
        <begin position="211"/>
        <end position="232"/>
    </location>
</feature>
<dbReference type="OrthoDB" id="3796644at2759"/>
<evidence type="ECO:0000256" key="3">
    <source>
        <dbReference type="SAM" id="SignalP"/>
    </source>
</evidence>
<feature type="chain" id="PRO_5025652486" description="Extracellular membrane protein CFEM domain-containing protein" evidence="3">
    <location>
        <begin position="19"/>
        <end position="233"/>
    </location>
</feature>
<gene>
    <name evidence="4" type="ORF">P280DRAFT_551095</name>
</gene>
<feature type="signal peptide" evidence="3">
    <location>
        <begin position="1"/>
        <end position="18"/>
    </location>
</feature>
<feature type="compositionally biased region" description="Low complexity" evidence="1">
    <location>
        <begin position="166"/>
        <end position="187"/>
    </location>
</feature>
<keyword evidence="3" id="KW-0732">Signal</keyword>
<dbReference type="AlphaFoldDB" id="A0A6A6RV51"/>
<evidence type="ECO:0000313" key="5">
    <source>
        <dbReference type="Proteomes" id="UP000799753"/>
    </source>
</evidence>
<proteinExistence type="predicted"/>
<keyword evidence="2" id="KW-1133">Transmembrane helix</keyword>
<dbReference type="Proteomes" id="UP000799753">
    <property type="component" value="Unassembled WGS sequence"/>
</dbReference>
<reference evidence="4" key="1">
    <citation type="journal article" date="2020" name="Stud. Mycol.">
        <title>101 Dothideomycetes genomes: a test case for predicting lifestyles and emergence of pathogens.</title>
        <authorList>
            <person name="Haridas S."/>
            <person name="Albert R."/>
            <person name="Binder M."/>
            <person name="Bloem J."/>
            <person name="Labutti K."/>
            <person name="Salamov A."/>
            <person name="Andreopoulos B."/>
            <person name="Baker S."/>
            <person name="Barry K."/>
            <person name="Bills G."/>
            <person name="Bluhm B."/>
            <person name="Cannon C."/>
            <person name="Castanera R."/>
            <person name="Culley D."/>
            <person name="Daum C."/>
            <person name="Ezra D."/>
            <person name="Gonzalez J."/>
            <person name="Henrissat B."/>
            <person name="Kuo A."/>
            <person name="Liang C."/>
            <person name="Lipzen A."/>
            <person name="Lutzoni F."/>
            <person name="Magnuson J."/>
            <person name="Mondo S."/>
            <person name="Nolan M."/>
            <person name="Ohm R."/>
            <person name="Pangilinan J."/>
            <person name="Park H.-J."/>
            <person name="Ramirez L."/>
            <person name="Alfaro M."/>
            <person name="Sun H."/>
            <person name="Tritt A."/>
            <person name="Yoshinaga Y."/>
            <person name="Zwiers L.-H."/>
            <person name="Turgeon B."/>
            <person name="Goodwin S."/>
            <person name="Spatafora J."/>
            <person name="Crous P."/>
            <person name="Grigoriev I."/>
        </authorList>
    </citation>
    <scope>NUCLEOTIDE SEQUENCE</scope>
    <source>
        <strain evidence="4">CBS 473.64</strain>
    </source>
</reference>
<evidence type="ECO:0000256" key="2">
    <source>
        <dbReference type="SAM" id="Phobius"/>
    </source>
</evidence>
<name>A0A6A6RV51_9PLEO</name>
<organism evidence="4 5">
    <name type="scientific">Massarina eburnea CBS 473.64</name>
    <dbReference type="NCBI Taxonomy" id="1395130"/>
    <lineage>
        <taxon>Eukaryota</taxon>
        <taxon>Fungi</taxon>
        <taxon>Dikarya</taxon>
        <taxon>Ascomycota</taxon>
        <taxon>Pezizomycotina</taxon>
        <taxon>Dothideomycetes</taxon>
        <taxon>Pleosporomycetidae</taxon>
        <taxon>Pleosporales</taxon>
        <taxon>Massarineae</taxon>
        <taxon>Massarinaceae</taxon>
        <taxon>Massarina</taxon>
    </lineage>
</organism>